<feature type="region of interest" description="Disordered" evidence="1">
    <location>
        <begin position="244"/>
        <end position="318"/>
    </location>
</feature>
<keyword evidence="2" id="KW-0812">Transmembrane</keyword>
<proteinExistence type="predicted"/>
<accession>A0ABV4ZTE4</accession>
<dbReference type="Proteomes" id="UP001577267">
    <property type="component" value="Unassembled WGS sequence"/>
</dbReference>
<feature type="transmembrane region" description="Helical" evidence="2">
    <location>
        <begin position="54"/>
        <end position="78"/>
    </location>
</feature>
<keyword evidence="4" id="KW-1185">Reference proteome</keyword>
<keyword evidence="2" id="KW-0472">Membrane</keyword>
<evidence type="ECO:0000313" key="4">
    <source>
        <dbReference type="Proteomes" id="UP001577267"/>
    </source>
</evidence>
<protein>
    <submittedName>
        <fullName evidence="3">Conjugal transfer protein</fullName>
    </submittedName>
</protein>
<evidence type="ECO:0000256" key="2">
    <source>
        <dbReference type="SAM" id="Phobius"/>
    </source>
</evidence>
<keyword evidence="2" id="KW-1133">Transmembrane helix</keyword>
<feature type="region of interest" description="Disordered" evidence="1">
    <location>
        <begin position="163"/>
        <end position="182"/>
    </location>
</feature>
<reference evidence="3 4" key="1">
    <citation type="submission" date="2024-09" db="EMBL/GenBank/DDBJ databases">
        <title>Draft genome sequence of multifaceted antimicrobials producing Streptomyces sp. strain FH1.</title>
        <authorList>
            <person name="Hassan F."/>
            <person name="Ali H."/>
            <person name="Hassan N."/>
            <person name="Nawaz A."/>
        </authorList>
    </citation>
    <scope>NUCLEOTIDE SEQUENCE [LARGE SCALE GENOMIC DNA]</scope>
    <source>
        <strain evidence="3 4">FH1</strain>
    </source>
</reference>
<comment type="caution">
    <text evidence="3">The sequence shown here is derived from an EMBL/GenBank/DDBJ whole genome shotgun (WGS) entry which is preliminary data.</text>
</comment>
<feature type="transmembrane region" description="Helical" evidence="2">
    <location>
        <begin position="111"/>
        <end position="132"/>
    </location>
</feature>
<dbReference type="RefSeq" id="WP_375064171.1">
    <property type="nucleotide sequence ID" value="NZ_JBHGBT010000017.1"/>
</dbReference>
<feature type="compositionally biased region" description="Pro residues" evidence="1">
    <location>
        <begin position="276"/>
        <end position="289"/>
    </location>
</feature>
<sequence>MTTDTHSGPTVGRSLSKAQKAVLSLAFVPMLITGVAGGIGTYTNIAAEYGQGTAVGAVAAGEGATAVLALVLLGLTMLGQSSPAVVRIGLWLLPAAASAMAVTAADDIGQGVIYAVTPMGMTVAAEGMAFLARRIVVHQNGGRDVEAEARAAELVRELAYHRARATSHPGDRQRKASERRSWQLARKVGHGDPTLAGGLLDIQRTRLQSGADAALADMFGGTTTAPTGPVVVEDPTPALVNAEKSTRATAKGSPSDLPEQQSETAAESAPAAPVVDPAPAPVVPDPSPRPAVAAADSPRPARVSAPVPPAARTPARKRSWDELLTEARTATADWDDSRLTANSIRLAVRTSAENARRLRDTLKTDRAESAGVTS</sequence>
<dbReference type="EMBL" id="JBHGBT010000017">
    <property type="protein sequence ID" value="MFB4196301.1"/>
    <property type="molecule type" value="Genomic_DNA"/>
</dbReference>
<feature type="transmembrane region" description="Helical" evidence="2">
    <location>
        <begin position="21"/>
        <end position="42"/>
    </location>
</feature>
<feature type="compositionally biased region" description="Low complexity" evidence="1">
    <location>
        <begin position="290"/>
        <end position="305"/>
    </location>
</feature>
<evidence type="ECO:0000256" key="1">
    <source>
        <dbReference type="SAM" id="MobiDB-lite"/>
    </source>
</evidence>
<name>A0ABV4ZTE4_9ACTN</name>
<evidence type="ECO:0000313" key="3">
    <source>
        <dbReference type="EMBL" id="MFB4196301.1"/>
    </source>
</evidence>
<feature type="compositionally biased region" description="Basic and acidic residues" evidence="1">
    <location>
        <begin position="169"/>
        <end position="181"/>
    </location>
</feature>
<gene>
    <name evidence="3" type="ORF">ACE11A_18315</name>
</gene>
<organism evidence="3 4">
    <name type="scientific">Streptomyces carpaticus</name>
    <dbReference type="NCBI Taxonomy" id="285558"/>
    <lineage>
        <taxon>Bacteria</taxon>
        <taxon>Bacillati</taxon>
        <taxon>Actinomycetota</taxon>
        <taxon>Actinomycetes</taxon>
        <taxon>Kitasatosporales</taxon>
        <taxon>Streptomycetaceae</taxon>
        <taxon>Streptomyces</taxon>
    </lineage>
</organism>
<feature type="transmembrane region" description="Helical" evidence="2">
    <location>
        <begin position="85"/>
        <end position="105"/>
    </location>
</feature>